<dbReference type="Gene3D" id="1.10.1200.80">
    <property type="entry name" value="Putative flavin oxidoreducatase, domain 2"/>
    <property type="match status" value="1"/>
</dbReference>
<evidence type="ECO:0000256" key="5">
    <source>
        <dbReference type="ARBA" id="ARBA00022857"/>
    </source>
</evidence>
<dbReference type="SUPFAM" id="SSF51395">
    <property type="entry name" value="FMN-linked oxidoreductases"/>
    <property type="match status" value="1"/>
</dbReference>
<dbReference type="GO" id="GO:0050660">
    <property type="term" value="F:flavin adenine dinucleotide binding"/>
    <property type="evidence" value="ECO:0007669"/>
    <property type="project" value="InterPro"/>
</dbReference>
<dbReference type="EMBL" id="DSTK01000040">
    <property type="protein sequence ID" value="HFK98496.1"/>
    <property type="molecule type" value="Genomic_DNA"/>
</dbReference>
<keyword evidence="6" id="KW-0560">Oxidoreductase</keyword>
<proteinExistence type="predicted"/>
<dbReference type="GO" id="GO:0003723">
    <property type="term" value="F:RNA binding"/>
    <property type="evidence" value="ECO:0007669"/>
    <property type="project" value="TreeGrafter"/>
</dbReference>
<organism evidence="8">
    <name type="scientific">Desulfacinum infernum</name>
    <dbReference type="NCBI Taxonomy" id="35837"/>
    <lineage>
        <taxon>Bacteria</taxon>
        <taxon>Pseudomonadati</taxon>
        <taxon>Thermodesulfobacteriota</taxon>
        <taxon>Syntrophobacteria</taxon>
        <taxon>Syntrophobacterales</taxon>
        <taxon>Syntrophobacteraceae</taxon>
        <taxon>Desulfacinum</taxon>
    </lineage>
</organism>
<dbReference type="InterPro" id="IPR024036">
    <property type="entry name" value="tRNA-dHydroUridine_Synthase_C"/>
</dbReference>
<keyword evidence="3" id="KW-0288">FMN</keyword>
<comment type="cofactor">
    <cofactor evidence="1">
        <name>FMN</name>
        <dbReference type="ChEBI" id="CHEBI:58210"/>
    </cofactor>
</comment>
<dbReference type="InterPro" id="IPR013785">
    <property type="entry name" value="Aldolase_TIM"/>
</dbReference>
<keyword evidence="5" id="KW-0521">NADP</keyword>
<comment type="caution">
    <text evidence="8">The sequence shown here is derived from an EMBL/GenBank/DDBJ whole genome shotgun (WGS) entry which is preliminary data.</text>
</comment>
<dbReference type="InterPro" id="IPR018517">
    <property type="entry name" value="tRNA_hU_synthase_CS"/>
</dbReference>
<dbReference type="Gene3D" id="3.20.20.70">
    <property type="entry name" value="Aldolase class I"/>
    <property type="match status" value="1"/>
</dbReference>
<dbReference type="PANTHER" id="PTHR45846:SF1">
    <property type="entry name" value="TRNA-DIHYDROURIDINE(47) SYNTHASE [NAD(P)(+)]-LIKE"/>
    <property type="match status" value="1"/>
</dbReference>
<evidence type="ECO:0000256" key="3">
    <source>
        <dbReference type="ARBA" id="ARBA00022643"/>
    </source>
</evidence>
<dbReference type="GO" id="GO:0017150">
    <property type="term" value="F:tRNA dihydrouridine synthase activity"/>
    <property type="evidence" value="ECO:0007669"/>
    <property type="project" value="InterPro"/>
</dbReference>
<dbReference type="InterPro" id="IPR004652">
    <property type="entry name" value="DusB-like"/>
</dbReference>
<sequence>MEFFEKECFPRSSDRDVLVVGLCRIGPVVVDPPVIMAPMAGVTDGPFLEVVSRFGVGMVTTEMMSAEGFRRNDPSCRRMLEVPSRVRVPVAIQIFGADPDVMAEAARAAQDSGAAVIDINAGCPIRKIVRQGAGAALMRDPDRLARIVETVKRAVAVPVTVKTRLGWDKNAIDVVDVCRRIQEAGADAVTLHARTARQIYTGKADWTWIRRLKDDLSIPVIGNGDVTCPADFHRMMRLTGCDAVMIGRGALGNPWLFRAIAEQCRPRTPSFSCPEAPFHPSGGSGNGWEEHNALHWPGRKATPTEESRRGHGGTLWEEFRRTVREHAELFLQEKPKAFGALRKHLVWYTKGCPNASGLRARIMTAPDFPTLWAFFDRYIAELAASGADLLACKVRGKVTCAGAEDMP</sequence>
<evidence type="ECO:0000256" key="2">
    <source>
        <dbReference type="ARBA" id="ARBA00022630"/>
    </source>
</evidence>
<feature type="domain" description="DUS-like FMN-binding" evidence="7">
    <location>
        <begin position="36"/>
        <end position="267"/>
    </location>
</feature>
<keyword evidence="4" id="KW-0819">tRNA processing</keyword>
<evidence type="ECO:0000256" key="1">
    <source>
        <dbReference type="ARBA" id="ARBA00001917"/>
    </source>
</evidence>
<reference evidence="8" key="1">
    <citation type="journal article" date="2020" name="mSystems">
        <title>Genome- and Community-Level Interaction Insights into Carbon Utilization and Element Cycling Functions of Hydrothermarchaeota in Hydrothermal Sediment.</title>
        <authorList>
            <person name="Zhou Z."/>
            <person name="Liu Y."/>
            <person name="Xu W."/>
            <person name="Pan J."/>
            <person name="Luo Z.H."/>
            <person name="Li M."/>
        </authorList>
    </citation>
    <scope>NUCLEOTIDE SEQUENCE [LARGE SCALE GENOMIC DNA]</scope>
    <source>
        <strain evidence="8">SpSt-456</strain>
    </source>
</reference>
<evidence type="ECO:0000256" key="4">
    <source>
        <dbReference type="ARBA" id="ARBA00022694"/>
    </source>
</evidence>
<dbReference type="PANTHER" id="PTHR45846">
    <property type="entry name" value="TRNA-DIHYDROURIDINE(47) SYNTHASE [NAD(P)(+)]-LIKE"/>
    <property type="match status" value="1"/>
</dbReference>
<dbReference type="Pfam" id="PF01207">
    <property type="entry name" value="Dus"/>
    <property type="match status" value="1"/>
</dbReference>
<dbReference type="PROSITE" id="PS01136">
    <property type="entry name" value="UPF0034"/>
    <property type="match status" value="1"/>
</dbReference>
<dbReference type="InterPro" id="IPR035587">
    <property type="entry name" value="DUS-like_FMN-bd"/>
</dbReference>
<dbReference type="AlphaFoldDB" id="A0A832EEK2"/>
<keyword evidence="2" id="KW-0285">Flavoprotein</keyword>
<evidence type="ECO:0000313" key="8">
    <source>
        <dbReference type="EMBL" id="HFK98496.1"/>
    </source>
</evidence>
<dbReference type="NCBIfam" id="TIGR00737">
    <property type="entry name" value="nifR3_yhdG"/>
    <property type="match status" value="1"/>
</dbReference>
<accession>A0A832EEK2</accession>
<protein>
    <submittedName>
        <fullName evidence="8">tRNA dihydrouridine synthase DusB</fullName>
    </submittedName>
</protein>
<gene>
    <name evidence="8" type="primary">dusB</name>
    <name evidence="8" type="ORF">ENS06_14380</name>
</gene>
<dbReference type="CDD" id="cd02801">
    <property type="entry name" value="DUS_like_FMN"/>
    <property type="match status" value="1"/>
</dbReference>
<evidence type="ECO:0000259" key="7">
    <source>
        <dbReference type="Pfam" id="PF01207"/>
    </source>
</evidence>
<name>A0A832EEK2_9BACT</name>
<evidence type="ECO:0000256" key="6">
    <source>
        <dbReference type="ARBA" id="ARBA00023002"/>
    </source>
</evidence>